<dbReference type="SMART" id="SM00421">
    <property type="entry name" value="HTH_LUXR"/>
    <property type="match status" value="1"/>
</dbReference>
<evidence type="ECO:0000259" key="4">
    <source>
        <dbReference type="PROSITE" id="PS50043"/>
    </source>
</evidence>
<feature type="domain" description="HTH luxR-type" evidence="4">
    <location>
        <begin position="143"/>
        <end position="208"/>
    </location>
</feature>
<evidence type="ECO:0000256" key="3">
    <source>
        <dbReference type="PROSITE-ProRule" id="PRU00169"/>
    </source>
</evidence>
<reference evidence="6 7" key="1">
    <citation type="submission" date="2016-04" db="EMBL/GenBank/DDBJ databases">
        <title>Chloroflexus islandicus sp. nov., a thermophilic filamentous anoxygenic phototrophic bacterium from geyser Strokkur (Iceland).</title>
        <authorList>
            <person name="Gaisin V.A."/>
            <person name="Kalashnikov A.M."/>
            <person name="Sukhacheva M.V."/>
            <person name="Grouzdev D.S."/>
            <person name="Ivanov T.M."/>
            <person name="Kuznetsov B."/>
            <person name="Gorlenko V.M."/>
        </authorList>
    </citation>
    <scope>NUCLEOTIDE SEQUENCE [LARGE SCALE GENOMIC DNA]</scope>
    <source>
        <strain evidence="7">isl-2</strain>
    </source>
</reference>
<evidence type="ECO:0000259" key="5">
    <source>
        <dbReference type="PROSITE" id="PS50110"/>
    </source>
</evidence>
<evidence type="ECO:0000313" key="7">
    <source>
        <dbReference type="Proteomes" id="UP000078287"/>
    </source>
</evidence>
<dbReference type="InterPro" id="IPR058245">
    <property type="entry name" value="NreC/VraR/RcsB-like_REC"/>
</dbReference>
<dbReference type="Gene3D" id="3.40.50.2300">
    <property type="match status" value="2"/>
</dbReference>
<gene>
    <name evidence="6" type="ORF">A6A03_17080</name>
</gene>
<dbReference type="Proteomes" id="UP000078287">
    <property type="component" value="Unassembled WGS sequence"/>
</dbReference>
<dbReference type="AlphaFoldDB" id="A0A178M6E6"/>
<dbReference type="EMBL" id="LWQS01000068">
    <property type="protein sequence ID" value="OAN44331.1"/>
    <property type="molecule type" value="Genomic_DNA"/>
</dbReference>
<proteinExistence type="predicted"/>
<dbReference type="SUPFAM" id="SSF52172">
    <property type="entry name" value="CheY-like"/>
    <property type="match status" value="2"/>
</dbReference>
<evidence type="ECO:0000256" key="1">
    <source>
        <dbReference type="ARBA" id="ARBA00022553"/>
    </source>
</evidence>
<dbReference type="SUPFAM" id="SSF46894">
    <property type="entry name" value="C-terminal effector domain of the bipartite response regulators"/>
    <property type="match status" value="1"/>
</dbReference>
<dbReference type="Pfam" id="PF00196">
    <property type="entry name" value="GerE"/>
    <property type="match status" value="1"/>
</dbReference>
<dbReference type="InterPro" id="IPR039420">
    <property type="entry name" value="WalR-like"/>
</dbReference>
<comment type="caution">
    <text evidence="6">The sequence shown here is derived from an EMBL/GenBank/DDBJ whole genome shotgun (WGS) entry which is preliminary data.</text>
</comment>
<dbReference type="CDD" id="cd00156">
    <property type="entry name" value="REC"/>
    <property type="match status" value="1"/>
</dbReference>
<dbReference type="InterPro" id="IPR001789">
    <property type="entry name" value="Sig_transdc_resp-reg_receiver"/>
</dbReference>
<dbReference type="PANTHER" id="PTHR43214">
    <property type="entry name" value="TWO-COMPONENT RESPONSE REGULATOR"/>
    <property type="match status" value="1"/>
</dbReference>
<protein>
    <submittedName>
        <fullName evidence="6">LuxR family transcriptional regulator</fullName>
    </submittedName>
</protein>
<feature type="modified residue" description="4-aspartylphosphate" evidence="3">
    <location>
        <position position="56"/>
    </location>
</feature>
<accession>A0A178M6E6</accession>
<dbReference type="PRINTS" id="PR00038">
    <property type="entry name" value="HTHLUXR"/>
</dbReference>
<evidence type="ECO:0000313" key="6">
    <source>
        <dbReference type="EMBL" id="OAN44331.1"/>
    </source>
</evidence>
<feature type="modified residue" description="4-aspartylphosphate" evidence="3">
    <location>
        <position position="283"/>
    </location>
</feature>
<dbReference type="PROSITE" id="PS50043">
    <property type="entry name" value="HTH_LUXR_2"/>
    <property type="match status" value="1"/>
</dbReference>
<dbReference type="GO" id="GO:0003677">
    <property type="term" value="F:DNA binding"/>
    <property type="evidence" value="ECO:0007669"/>
    <property type="project" value="UniProtKB-KW"/>
</dbReference>
<feature type="domain" description="Response regulatory" evidence="5">
    <location>
        <begin position="5"/>
        <end position="121"/>
    </location>
</feature>
<dbReference type="PANTHER" id="PTHR43214:SF37">
    <property type="entry name" value="TRANSCRIPTIONAL REGULATORY PROTEIN YDFI"/>
    <property type="match status" value="1"/>
</dbReference>
<sequence length="352" mass="38908">MGTTRVVLADDHAVVRAGLRTALAGLPDFEVVGEAANGPELFAALAHHHPDLLVVDVAMPDFDPINAIRQIHADYPAMKILVVSAYDDQSYVVGLLAAGVNGYHLKDQPLSDLQLAVQRIMAGGNWISSPLLSRLIQAAPQLAHPSPITLTKRQRDLLRLIAQGYDNRRMAQEMDLSVKTIENHLTALYRAIRVSSRLEAYQFALRHPELLAESGHEAAHNREPPAGPAPLTVLIIDDNERYRAQLKRMVGKACAEAQLYEAEDCHEAIRLLQRITPDLAFIDVILNDGDGIQCLRRVKSIAPNTRAILMSAYPDREFRRLGLEAGALAFLDKKDLDAATVRQVVEDALRRK</sequence>
<dbReference type="GO" id="GO:0000160">
    <property type="term" value="P:phosphorelay signal transduction system"/>
    <property type="evidence" value="ECO:0007669"/>
    <property type="project" value="InterPro"/>
</dbReference>
<dbReference type="InterPro" id="IPR000792">
    <property type="entry name" value="Tscrpt_reg_LuxR_C"/>
</dbReference>
<dbReference type="GO" id="GO:0006355">
    <property type="term" value="P:regulation of DNA-templated transcription"/>
    <property type="evidence" value="ECO:0007669"/>
    <property type="project" value="InterPro"/>
</dbReference>
<dbReference type="PROSITE" id="PS50110">
    <property type="entry name" value="RESPONSE_REGULATORY"/>
    <property type="match status" value="2"/>
</dbReference>
<dbReference type="CDD" id="cd06170">
    <property type="entry name" value="LuxR_C_like"/>
    <property type="match status" value="1"/>
</dbReference>
<dbReference type="RefSeq" id="WP_066789394.1">
    <property type="nucleotide sequence ID" value="NZ_LWQS01000068.1"/>
</dbReference>
<keyword evidence="1 3" id="KW-0597">Phosphoprotein</keyword>
<keyword evidence="7" id="KW-1185">Reference proteome</keyword>
<dbReference type="Pfam" id="PF00072">
    <property type="entry name" value="Response_reg"/>
    <property type="match status" value="2"/>
</dbReference>
<keyword evidence="2" id="KW-0238">DNA-binding</keyword>
<dbReference type="InterPro" id="IPR016032">
    <property type="entry name" value="Sig_transdc_resp-reg_C-effctor"/>
</dbReference>
<dbReference type="OrthoDB" id="9782896at2"/>
<dbReference type="SMART" id="SM00448">
    <property type="entry name" value="REC"/>
    <property type="match status" value="2"/>
</dbReference>
<dbReference type="CDD" id="cd17535">
    <property type="entry name" value="REC_NarL-like"/>
    <property type="match status" value="1"/>
</dbReference>
<dbReference type="STRING" id="1707952.A6A03_17080"/>
<dbReference type="InterPro" id="IPR011006">
    <property type="entry name" value="CheY-like_superfamily"/>
</dbReference>
<organism evidence="6 7">
    <name type="scientific">Chloroflexus islandicus</name>
    <dbReference type="NCBI Taxonomy" id="1707952"/>
    <lineage>
        <taxon>Bacteria</taxon>
        <taxon>Bacillati</taxon>
        <taxon>Chloroflexota</taxon>
        <taxon>Chloroflexia</taxon>
        <taxon>Chloroflexales</taxon>
        <taxon>Chloroflexineae</taxon>
        <taxon>Chloroflexaceae</taxon>
        <taxon>Chloroflexus</taxon>
    </lineage>
</organism>
<evidence type="ECO:0000256" key="2">
    <source>
        <dbReference type="ARBA" id="ARBA00023125"/>
    </source>
</evidence>
<feature type="domain" description="Response regulatory" evidence="5">
    <location>
        <begin position="232"/>
        <end position="348"/>
    </location>
</feature>
<name>A0A178M6E6_9CHLR</name>